<dbReference type="Proteomes" id="UP000263517">
    <property type="component" value="Unassembled WGS sequence"/>
</dbReference>
<evidence type="ECO:0000313" key="2">
    <source>
        <dbReference type="Proteomes" id="UP000263517"/>
    </source>
</evidence>
<protein>
    <submittedName>
        <fullName evidence="1">Uncharacterized protein</fullName>
    </submittedName>
</protein>
<sequence length="83" mass="9333">MKFETFQDEMDIVGRAVTDTLNDKASDLSRAAVSAALVEILTDVLVNGNPGSKDTDVPEEWVFDMMRELIAHKRHERDNVTIN</sequence>
<proteinExistence type="predicted"/>
<gene>
    <name evidence="1" type="ORF">DCW74_17495</name>
</gene>
<accession>A0A350P895</accession>
<dbReference type="AlphaFoldDB" id="A0A350P895"/>
<comment type="caution">
    <text evidence="1">The sequence shown here is derived from an EMBL/GenBank/DDBJ whole genome shotgun (WGS) entry which is preliminary data.</text>
</comment>
<evidence type="ECO:0000313" key="1">
    <source>
        <dbReference type="EMBL" id="HAW77512.1"/>
    </source>
</evidence>
<organism evidence="1 2">
    <name type="scientific">Alteromonas australica</name>
    <dbReference type="NCBI Taxonomy" id="589873"/>
    <lineage>
        <taxon>Bacteria</taxon>
        <taxon>Pseudomonadati</taxon>
        <taxon>Pseudomonadota</taxon>
        <taxon>Gammaproteobacteria</taxon>
        <taxon>Alteromonadales</taxon>
        <taxon>Alteromonadaceae</taxon>
        <taxon>Alteromonas/Salinimonas group</taxon>
        <taxon>Alteromonas</taxon>
    </lineage>
</organism>
<name>A0A350P895_9ALTE</name>
<dbReference type="EMBL" id="DNAN01000610">
    <property type="protein sequence ID" value="HAW77512.1"/>
    <property type="molecule type" value="Genomic_DNA"/>
</dbReference>
<reference evidence="1 2" key="1">
    <citation type="journal article" date="2018" name="Nat. Biotechnol.">
        <title>A standardized bacterial taxonomy based on genome phylogeny substantially revises the tree of life.</title>
        <authorList>
            <person name="Parks D.H."/>
            <person name="Chuvochina M."/>
            <person name="Waite D.W."/>
            <person name="Rinke C."/>
            <person name="Skarshewski A."/>
            <person name="Chaumeil P.A."/>
            <person name="Hugenholtz P."/>
        </authorList>
    </citation>
    <scope>NUCLEOTIDE SEQUENCE [LARGE SCALE GENOMIC DNA]</scope>
    <source>
        <strain evidence="1">UBA11978</strain>
    </source>
</reference>